<evidence type="ECO:0000256" key="2">
    <source>
        <dbReference type="ARBA" id="ARBA00022490"/>
    </source>
</evidence>
<dbReference type="InterPro" id="IPR051249">
    <property type="entry name" value="NLRP_Inflammasome"/>
</dbReference>
<dbReference type="GO" id="GO:0042981">
    <property type="term" value="P:regulation of apoptotic process"/>
    <property type="evidence" value="ECO:0007669"/>
    <property type="project" value="InterPro"/>
</dbReference>
<dbReference type="GO" id="GO:0045087">
    <property type="term" value="P:innate immune response"/>
    <property type="evidence" value="ECO:0007669"/>
    <property type="project" value="UniProtKB-KW"/>
</dbReference>
<dbReference type="SMART" id="SM01289">
    <property type="entry name" value="PYRIN"/>
    <property type="match status" value="1"/>
</dbReference>
<dbReference type="InterPro" id="IPR001315">
    <property type="entry name" value="CARD"/>
</dbReference>
<evidence type="ECO:0000313" key="9">
    <source>
        <dbReference type="Proteomes" id="UP000694546"/>
    </source>
</evidence>
<dbReference type="PANTHER" id="PTHR46985">
    <property type="entry name" value="NACHT, LRR AND PYD DOMAINS-CONTAINING PROTEIN 1"/>
    <property type="match status" value="1"/>
</dbReference>
<dbReference type="GO" id="GO:0006954">
    <property type="term" value="P:inflammatory response"/>
    <property type="evidence" value="ECO:0007669"/>
    <property type="project" value="UniProtKB-KW"/>
</dbReference>
<evidence type="ECO:0000256" key="3">
    <source>
        <dbReference type="ARBA" id="ARBA00022588"/>
    </source>
</evidence>
<dbReference type="InterPro" id="IPR004020">
    <property type="entry name" value="DAPIN"/>
</dbReference>
<evidence type="ECO:0000259" key="6">
    <source>
        <dbReference type="PROSITE" id="PS50209"/>
    </source>
</evidence>
<evidence type="ECO:0000313" key="8">
    <source>
        <dbReference type="Ensembl" id="ENSGMOP00000025062.1"/>
    </source>
</evidence>
<dbReference type="Gene3D" id="1.10.533.10">
    <property type="entry name" value="Death Domain, Fas"/>
    <property type="match status" value="2"/>
</dbReference>
<dbReference type="Proteomes" id="UP000694546">
    <property type="component" value="Chromosome 11"/>
</dbReference>
<feature type="domain" description="CARD" evidence="6">
    <location>
        <begin position="196"/>
        <end position="286"/>
    </location>
</feature>
<evidence type="ECO:0000256" key="4">
    <source>
        <dbReference type="ARBA" id="ARBA00022859"/>
    </source>
</evidence>
<comment type="subcellular location">
    <subcellularLocation>
        <location evidence="1">Cytoplasm</location>
        <location evidence="1">Cytosol</location>
    </subcellularLocation>
</comment>
<reference evidence="8" key="1">
    <citation type="submission" date="2025-08" db="UniProtKB">
        <authorList>
            <consortium name="Ensembl"/>
        </authorList>
    </citation>
    <scope>IDENTIFICATION</scope>
</reference>
<dbReference type="InterPro" id="IPR011029">
    <property type="entry name" value="DEATH-like_dom_sf"/>
</dbReference>
<dbReference type="Pfam" id="PF02758">
    <property type="entry name" value="PYRIN"/>
    <property type="match status" value="1"/>
</dbReference>
<keyword evidence="9" id="KW-1185">Reference proteome</keyword>
<keyword evidence="4" id="KW-0391">Immunity</keyword>
<dbReference type="GO" id="GO:0005829">
    <property type="term" value="C:cytosol"/>
    <property type="evidence" value="ECO:0007669"/>
    <property type="project" value="UniProtKB-SubCell"/>
</dbReference>
<dbReference type="AlphaFoldDB" id="A0A8C5A0I8"/>
<organism evidence="8 9">
    <name type="scientific">Gadus morhua</name>
    <name type="common">Atlantic cod</name>
    <dbReference type="NCBI Taxonomy" id="8049"/>
    <lineage>
        <taxon>Eukaryota</taxon>
        <taxon>Metazoa</taxon>
        <taxon>Chordata</taxon>
        <taxon>Craniata</taxon>
        <taxon>Vertebrata</taxon>
        <taxon>Euteleostomi</taxon>
        <taxon>Actinopterygii</taxon>
        <taxon>Neopterygii</taxon>
        <taxon>Teleostei</taxon>
        <taxon>Neoteleostei</taxon>
        <taxon>Acanthomorphata</taxon>
        <taxon>Zeiogadaria</taxon>
        <taxon>Gadariae</taxon>
        <taxon>Gadiformes</taxon>
        <taxon>Gadoidei</taxon>
        <taxon>Gadidae</taxon>
        <taxon>Gadus</taxon>
    </lineage>
</organism>
<evidence type="ECO:0000259" key="7">
    <source>
        <dbReference type="PROSITE" id="PS50824"/>
    </source>
</evidence>
<dbReference type="GeneTree" id="ENSGT00940000164898"/>
<name>A0A8C5A0I8_GADMO</name>
<evidence type="ECO:0000256" key="1">
    <source>
        <dbReference type="ARBA" id="ARBA00004514"/>
    </source>
</evidence>
<protein>
    <submittedName>
        <fullName evidence="8">Apoptosis-associated speck-like protein containing a CARD</fullName>
    </submittedName>
</protein>
<keyword evidence="3" id="KW-0399">Innate immunity</keyword>
<dbReference type="SUPFAM" id="SSF47986">
    <property type="entry name" value="DEATH domain"/>
    <property type="match status" value="2"/>
</dbReference>
<sequence>MATMLVTAIAAPQPTYSTSSTCQLIIRTRIPSHRCSPLLLCGFCPCVGYVGVVCVAYKIRHGPFAQPTPPTSRRYYLRWKRTRAATVSSRVVSSRATCAVEKRHKDKLKKFRASLLDRERKGEPRVRRRALEDKDEVVIADVLVSTFTEAKAGSVVVETLRVIECNHIAVRLEAELEELNLPGSRPSANSTTPPSTARPVEHFVDQHRSSLIQRIRRFPPIINKLLELGVLSQEEYDAIMAIPNPHEQARHLYNGALTSSGTRGKDIFLRMLEEIEPFLLQDLRGS</sequence>
<dbReference type="PROSITE" id="PS50209">
    <property type="entry name" value="CARD"/>
    <property type="match status" value="1"/>
</dbReference>
<gene>
    <name evidence="8" type="primary">LOC115553999</name>
</gene>
<keyword evidence="5" id="KW-0395">Inflammatory response</keyword>
<keyword evidence="2" id="KW-0963">Cytoplasm</keyword>
<dbReference type="Ensembl" id="ENSGMOT00000061397.1">
    <property type="protein sequence ID" value="ENSGMOP00000025062.1"/>
    <property type="gene ID" value="ENSGMOG00000023368.1"/>
</dbReference>
<feature type="domain" description="Pyrin" evidence="7">
    <location>
        <begin position="87"/>
        <end position="178"/>
    </location>
</feature>
<dbReference type="PANTHER" id="PTHR46985:SF2">
    <property type="entry name" value="APOPTOSIS-ASSOCIATED SPECK-LIKE PROTEIN CONTAINING A CARD"/>
    <property type="match status" value="1"/>
</dbReference>
<evidence type="ECO:0000256" key="5">
    <source>
        <dbReference type="ARBA" id="ARBA00023198"/>
    </source>
</evidence>
<proteinExistence type="predicted"/>
<accession>A0A8C5A0I8</accession>
<dbReference type="PROSITE" id="PS50824">
    <property type="entry name" value="DAPIN"/>
    <property type="match status" value="1"/>
</dbReference>
<reference evidence="8" key="2">
    <citation type="submission" date="2025-09" db="UniProtKB">
        <authorList>
            <consortium name="Ensembl"/>
        </authorList>
    </citation>
    <scope>IDENTIFICATION</scope>
</reference>
<dbReference type="Pfam" id="PF00619">
    <property type="entry name" value="CARD"/>
    <property type="match status" value="1"/>
</dbReference>